<accession>F4C375</accession>
<protein>
    <recommendedName>
        <fullName evidence="3">LPXTG cell wall anchor domain-containing protein</fullName>
    </recommendedName>
</protein>
<dbReference type="EMBL" id="CP002584">
    <property type="protein sequence ID" value="ADZ76927.1"/>
    <property type="molecule type" value="Genomic_DNA"/>
</dbReference>
<feature type="transmembrane region" description="Helical" evidence="1">
    <location>
        <begin position="21"/>
        <end position="40"/>
    </location>
</feature>
<evidence type="ECO:0000256" key="1">
    <source>
        <dbReference type="SAM" id="Phobius"/>
    </source>
</evidence>
<dbReference type="PATRIC" id="fig|743722.3.peg.376"/>
<keyword evidence="1" id="KW-0472">Membrane</keyword>
<dbReference type="HOGENOM" id="CLU_3276816_0_0_10"/>
<evidence type="ECO:0000313" key="2">
    <source>
        <dbReference type="EMBL" id="ADZ76927.1"/>
    </source>
</evidence>
<name>F4C375_SPHS2</name>
<keyword evidence="1" id="KW-0812">Transmembrane</keyword>
<organism evidence="2">
    <name type="scientific">Sphingobacterium sp. (strain 21)</name>
    <dbReference type="NCBI Taxonomy" id="743722"/>
    <lineage>
        <taxon>Bacteria</taxon>
        <taxon>Pseudomonadati</taxon>
        <taxon>Bacteroidota</taxon>
        <taxon>Sphingobacteriia</taxon>
        <taxon>Sphingobacteriales</taxon>
        <taxon>Sphingobacteriaceae</taxon>
        <taxon>Sphingobacterium</taxon>
    </lineage>
</organism>
<dbReference type="NCBIfam" id="TIGR01167">
    <property type="entry name" value="LPXTG_anchor"/>
    <property type="match status" value="1"/>
</dbReference>
<dbReference type="AlphaFoldDB" id="F4C375"/>
<gene>
    <name evidence="2" type="ordered locus">Sph21_0345</name>
</gene>
<sequence length="41" mass="4678">MKLPSTRKYHYKGINTGKESQNMWIMIVIGIALAALIIFIL</sequence>
<reference evidence="2" key="1">
    <citation type="submission" date="2011-03" db="EMBL/GenBank/DDBJ databases">
        <title>Complete sequence of Sphingobacterium sp. 21.</title>
        <authorList>
            <consortium name="US DOE Joint Genome Institute"/>
            <person name="Lucas S."/>
            <person name="Copeland A."/>
            <person name="Lapidus A."/>
            <person name="Cheng J.-F."/>
            <person name="Goodwin L."/>
            <person name="Pitluck S."/>
            <person name="Davenport K."/>
            <person name="Detter J.C."/>
            <person name="Han C."/>
            <person name="Tapia R."/>
            <person name="Land M."/>
            <person name="Hauser L."/>
            <person name="Kyrpides N."/>
            <person name="Ivanova N."/>
            <person name="Ovchinnikova G."/>
            <person name="Pagani I."/>
            <person name="Siebers A.K."/>
            <person name="Allgaier M."/>
            <person name="Thelen M.P."/>
            <person name="Hugenholtz P."/>
            <person name="Woyke T."/>
        </authorList>
    </citation>
    <scope>NUCLEOTIDE SEQUENCE</scope>
    <source>
        <strain evidence="2">21</strain>
    </source>
</reference>
<evidence type="ECO:0008006" key="3">
    <source>
        <dbReference type="Google" id="ProtNLM"/>
    </source>
</evidence>
<proteinExistence type="predicted"/>
<keyword evidence="1" id="KW-1133">Transmembrane helix</keyword>
<dbReference type="KEGG" id="shg:Sph21_0345"/>